<evidence type="ECO:0000313" key="3">
    <source>
        <dbReference type="Proteomes" id="UP000827892"/>
    </source>
</evidence>
<dbReference type="AlphaFoldDB" id="A0AAE9DNT0"/>
<gene>
    <name evidence="2" type="ORF">L3Y34_019292</name>
</gene>
<sequence length="112" mass="13375">MSTPMEVLERQLQNFVINDAHQENQNPEVTMNELKEQNRQLQEQAFILQKTIEKLVEEKAEVETAKDRIEDYLHMEIQNSEISRTTIQNLQAQIVWLHAQLQEMHSQNRYMP</sequence>
<name>A0AAE9DNT0_CAEBR</name>
<organism evidence="2 3">
    <name type="scientific">Caenorhabditis briggsae</name>
    <dbReference type="NCBI Taxonomy" id="6238"/>
    <lineage>
        <taxon>Eukaryota</taxon>
        <taxon>Metazoa</taxon>
        <taxon>Ecdysozoa</taxon>
        <taxon>Nematoda</taxon>
        <taxon>Chromadorea</taxon>
        <taxon>Rhabditida</taxon>
        <taxon>Rhabditina</taxon>
        <taxon>Rhabditomorpha</taxon>
        <taxon>Rhabditoidea</taxon>
        <taxon>Rhabditidae</taxon>
        <taxon>Peloderinae</taxon>
        <taxon>Caenorhabditis</taxon>
    </lineage>
</organism>
<accession>A0AAE9DNT0</accession>
<evidence type="ECO:0000313" key="2">
    <source>
        <dbReference type="EMBL" id="ULU08108.1"/>
    </source>
</evidence>
<keyword evidence="1" id="KW-0175">Coiled coil</keyword>
<protein>
    <submittedName>
        <fullName evidence="2">Uncharacterized protein</fullName>
    </submittedName>
</protein>
<dbReference type="EMBL" id="CP090892">
    <property type="protein sequence ID" value="ULU08108.1"/>
    <property type="molecule type" value="Genomic_DNA"/>
</dbReference>
<dbReference type="Proteomes" id="UP000827892">
    <property type="component" value="Chromosome II"/>
</dbReference>
<evidence type="ECO:0000256" key="1">
    <source>
        <dbReference type="SAM" id="Coils"/>
    </source>
</evidence>
<feature type="coiled-coil region" evidence="1">
    <location>
        <begin position="24"/>
        <end position="75"/>
    </location>
</feature>
<proteinExistence type="predicted"/>
<reference evidence="2 3" key="1">
    <citation type="submission" date="2022-05" db="EMBL/GenBank/DDBJ databases">
        <title>Chromosome-level reference genomes for two strains of Caenorhabditis briggsae: an improved platform for comparative genomics.</title>
        <authorList>
            <person name="Stevens L."/>
            <person name="Andersen E.C."/>
        </authorList>
    </citation>
    <scope>NUCLEOTIDE SEQUENCE [LARGE SCALE GENOMIC DNA]</scope>
    <source>
        <strain evidence="2">QX1410_ONT</strain>
        <tissue evidence="2">Whole-organism</tissue>
    </source>
</reference>